<feature type="signal peptide" evidence="1">
    <location>
        <begin position="1"/>
        <end position="18"/>
    </location>
</feature>
<organism evidence="2">
    <name type="scientific">uncultured Sphingosinicella sp</name>
    <dbReference type="NCBI Taxonomy" id="478748"/>
    <lineage>
        <taxon>Bacteria</taxon>
        <taxon>Pseudomonadati</taxon>
        <taxon>Pseudomonadota</taxon>
        <taxon>Alphaproteobacteria</taxon>
        <taxon>Sphingomonadales</taxon>
        <taxon>Sphingosinicellaceae</taxon>
        <taxon>Sphingosinicella</taxon>
        <taxon>environmental samples</taxon>
    </lineage>
</organism>
<name>A0A6J4U4N9_9SPHN</name>
<accession>A0A6J4U4N9</accession>
<dbReference type="NCBIfam" id="NF047636">
    <property type="entry name" value="CC_3452_fam"/>
    <property type="match status" value="1"/>
</dbReference>
<dbReference type="InterPro" id="IPR058067">
    <property type="entry name" value="CC_3452-like"/>
</dbReference>
<keyword evidence="1" id="KW-0732">Signal</keyword>
<evidence type="ECO:0000313" key="2">
    <source>
        <dbReference type="EMBL" id="CAA9540883.1"/>
    </source>
</evidence>
<evidence type="ECO:0008006" key="3">
    <source>
        <dbReference type="Google" id="ProtNLM"/>
    </source>
</evidence>
<proteinExistence type="predicted"/>
<dbReference type="InterPro" id="IPR058513">
    <property type="entry name" value="DUF8200"/>
</dbReference>
<evidence type="ECO:0000256" key="1">
    <source>
        <dbReference type="SAM" id="SignalP"/>
    </source>
</evidence>
<reference evidence="2" key="1">
    <citation type="submission" date="2020-02" db="EMBL/GenBank/DDBJ databases">
        <authorList>
            <person name="Meier V. D."/>
        </authorList>
    </citation>
    <scope>NUCLEOTIDE SEQUENCE</scope>
    <source>
        <strain evidence="2">AVDCRST_MAG23</strain>
    </source>
</reference>
<dbReference type="AlphaFoldDB" id="A0A6J4U4N9"/>
<gene>
    <name evidence="2" type="ORF">AVDCRST_MAG23-2052</name>
</gene>
<sequence>MLRTAILAFGLLAAPASAAPLFQAQPEVAPSKAKFALRDTLWKCGDAGCAAAQGHSRPAVACAVLAREIGALRSFSFKGEALPAEELARCNARAKTAPSADVRTAARP</sequence>
<dbReference type="EMBL" id="CADCWD010000070">
    <property type="protein sequence ID" value="CAA9540883.1"/>
    <property type="molecule type" value="Genomic_DNA"/>
</dbReference>
<dbReference type="Pfam" id="PF26624">
    <property type="entry name" value="DUF8200"/>
    <property type="match status" value="1"/>
</dbReference>
<feature type="chain" id="PRO_5027003877" description="YARHG domain-containing protein" evidence="1">
    <location>
        <begin position="19"/>
        <end position="108"/>
    </location>
</feature>
<protein>
    <recommendedName>
        <fullName evidence="3">YARHG domain-containing protein</fullName>
    </recommendedName>
</protein>